<dbReference type="EMBL" id="JAQIPB010000001">
    <property type="protein sequence ID" value="MDA7415608.1"/>
    <property type="molecule type" value="Genomic_DNA"/>
</dbReference>
<keyword evidence="3" id="KW-1185">Reference proteome</keyword>
<dbReference type="RefSeq" id="WP_271426851.1">
    <property type="nucleotide sequence ID" value="NZ_JAQIPB010000001.1"/>
</dbReference>
<organism evidence="2 3">
    <name type="scientific">Xenophilus arseniciresistens</name>
    <dbReference type="NCBI Taxonomy" id="1283306"/>
    <lineage>
        <taxon>Bacteria</taxon>
        <taxon>Pseudomonadati</taxon>
        <taxon>Pseudomonadota</taxon>
        <taxon>Betaproteobacteria</taxon>
        <taxon>Burkholderiales</taxon>
        <taxon>Comamonadaceae</taxon>
        <taxon>Xenophilus</taxon>
    </lineage>
</organism>
<gene>
    <name evidence="2" type="ORF">PGB34_04470</name>
</gene>
<name>A0AAE3N667_9BURK</name>
<comment type="caution">
    <text evidence="2">The sequence shown here is derived from an EMBL/GenBank/DDBJ whole genome shotgun (WGS) entry which is preliminary data.</text>
</comment>
<feature type="compositionally biased region" description="Low complexity" evidence="1">
    <location>
        <begin position="1"/>
        <end position="19"/>
    </location>
</feature>
<evidence type="ECO:0000313" key="2">
    <source>
        <dbReference type="EMBL" id="MDA7415608.1"/>
    </source>
</evidence>
<reference evidence="2" key="1">
    <citation type="submission" date="2023-01" db="EMBL/GenBank/DDBJ databases">
        <title>Xenophilus mangrovi sp. nov., isolated from soil of Mangrove nature reserve.</title>
        <authorList>
            <person name="Xu S."/>
            <person name="Liu Z."/>
            <person name="Xu Y."/>
        </authorList>
    </citation>
    <scope>NUCLEOTIDE SEQUENCE</scope>
    <source>
        <strain evidence="2">YW8</strain>
    </source>
</reference>
<feature type="region of interest" description="Disordered" evidence="1">
    <location>
        <begin position="1"/>
        <end position="21"/>
    </location>
</feature>
<accession>A0AAE3N667</accession>
<dbReference type="AlphaFoldDB" id="A0AAE3N667"/>
<evidence type="ECO:0000313" key="3">
    <source>
        <dbReference type="Proteomes" id="UP001212602"/>
    </source>
</evidence>
<proteinExistence type="predicted"/>
<sequence>MTRARPLGGAPVALAAGHGSASDSVFKRLPTIGETPALHANA</sequence>
<protein>
    <submittedName>
        <fullName evidence="2">Uncharacterized protein</fullName>
    </submittedName>
</protein>
<evidence type="ECO:0000256" key="1">
    <source>
        <dbReference type="SAM" id="MobiDB-lite"/>
    </source>
</evidence>
<dbReference type="Proteomes" id="UP001212602">
    <property type="component" value="Unassembled WGS sequence"/>
</dbReference>